<reference evidence="2 3" key="1">
    <citation type="submission" date="2023-04" db="EMBL/GenBank/DDBJ databases">
        <title>Forest soil microbial communities from Buena Vista Peninsula, Colon Province, Panama.</title>
        <authorList>
            <person name="Bouskill N."/>
        </authorList>
    </citation>
    <scope>NUCLEOTIDE SEQUENCE [LARGE SCALE GENOMIC DNA]</scope>
    <source>
        <strain evidence="2 3">GGS1</strain>
    </source>
</reference>
<dbReference type="PANTHER" id="PTHR23542">
    <property type="match status" value="1"/>
</dbReference>
<feature type="transmembrane region" description="Helical" evidence="1">
    <location>
        <begin position="300"/>
        <end position="323"/>
    </location>
</feature>
<name>A0ABT6LKV5_9ACTN</name>
<dbReference type="SUPFAM" id="SSF103473">
    <property type="entry name" value="MFS general substrate transporter"/>
    <property type="match status" value="1"/>
</dbReference>
<feature type="transmembrane region" description="Helical" evidence="1">
    <location>
        <begin position="17"/>
        <end position="39"/>
    </location>
</feature>
<keyword evidence="1" id="KW-0812">Transmembrane</keyword>
<sequence>MAAGYVEILRARHAARLLAGTLVGRLPCAVAAIAIVLFVRSEGGTYSLAGGLAAAYGVANAVGQPLLGRFVDLYGQPRVQLPAALLSALAMSAFAFTGTDPLALAYVCVALSGLFTPPLEGGLRALWSSVLPGEGQVQTAYAMDAVAQEVMFTAGPLLVTLCVSLWSAQAALVLINVVGLLGALSVVVSPPSRAWRSAPREAHWLGALRSPGLLVLLGAFLAVGIALGSITVAAMSYADDHGGDAVYGWLMAGIGLGALVGGTAYGARQWSGPPERRLRVLVALLAVCYLPLALTPGPVAMTALTAVAGLFLAPCLACAFVLVDRHAPRGTVTEAFSWIVTTFTVGSSVGTGLAGPVVEWGGAVWGFAVPGAAGAVSLLVLLATGRVLAAPAGGAVVAASSENDPNRVVEPRFSSGDRA</sequence>
<feature type="transmembrane region" description="Helical" evidence="1">
    <location>
        <begin position="79"/>
        <end position="97"/>
    </location>
</feature>
<feature type="transmembrane region" description="Helical" evidence="1">
    <location>
        <begin position="364"/>
        <end position="383"/>
    </location>
</feature>
<proteinExistence type="predicted"/>
<evidence type="ECO:0000313" key="3">
    <source>
        <dbReference type="Proteomes" id="UP001160499"/>
    </source>
</evidence>
<dbReference type="RefSeq" id="WP_280877887.1">
    <property type="nucleotide sequence ID" value="NZ_JARXVH010000006.1"/>
</dbReference>
<evidence type="ECO:0000313" key="2">
    <source>
        <dbReference type="EMBL" id="MDH6216947.1"/>
    </source>
</evidence>
<feature type="transmembrane region" description="Helical" evidence="1">
    <location>
        <begin position="45"/>
        <end position="67"/>
    </location>
</feature>
<keyword evidence="1" id="KW-1133">Transmembrane helix</keyword>
<protein>
    <submittedName>
        <fullName evidence="2">MFS family arabinose efflux permease</fullName>
    </submittedName>
</protein>
<keyword evidence="1" id="KW-0472">Membrane</keyword>
<feature type="transmembrane region" description="Helical" evidence="1">
    <location>
        <begin position="172"/>
        <end position="192"/>
    </location>
</feature>
<dbReference type="Pfam" id="PF07690">
    <property type="entry name" value="MFS_1"/>
    <property type="match status" value="1"/>
</dbReference>
<feature type="transmembrane region" description="Helical" evidence="1">
    <location>
        <begin position="246"/>
        <end position="266"/>
    </location>
</feature>
<feature type="transmembrane region" description="Helical" evidence="1">
    <location>
        <begin position="335"/>
        <end position="358"/>
    </location>
</feature>
<accession>A0ABT6LKV5</accession>
<dbReference type="PANTHER" id="PTHR23542:SF1">
    <property type="entry name" value="MAJOR FACILITATOR SUPERFAMILY (MFS) PROFILE DOMAIN-CONTAINING PROTEIN"/>
    <property type="match status" value="1"/>
</dbReference>
<dbReference type="InterPro" id="IPR036259">
    <property type="entry name" value="MFS_trans_sf"/>
</dbReference>
<dbReference type="Proteomes" id="UP001160499">
    <property type="component" value="Unassembled WGS sequence"/>
</dbReference>
<feature type="transmembrane region" description="Helical" evidence="1">
    <location>
        <begin position="213"/>
        <end position="234"/>
    </location>
</feature>
<comment type="caution">
    <text evidence="2">The sequence shown here is derived from an EMBL/GenBank/DDBJ whole genome shotgun (WGS) entry which is preliminary data.</text>
</comment>
<dbReference type="InterPro" id="IPR011701">
    <property type="entry name" value="MFS"/>
</dbReference>
<dbReference type="Gene3D" id="1.20.1250.20">
    <property type="entry name" value="MFS general substrate transporter like domains"/>
    <property type="match status" value="1"/>
</dbReference>
<dbReference type="EMBL" id="JARXVH010000006">
    <property type="protein sequence ID" value="MDH6216947.1"/>
    <property type="molecule type" value="Genomic_DNA"/>
</dbReference>
<feature type="transmembrane region" description="Helical" evidence="1">
    <location>
        <begin position="278"/>
        <end position="294"/>
    </location>
</feature>
<gene>
    <name evidence="2" type="ORF">M2283_004265</name>
</gene>
<evidence type="ECO:0000256" key="1">
    <source>
        <dbReference type="SAM" id="Phobius"/>
    </source>
</evidence>
<keyword evidence="3" id="KW-1185">Reference proteome</keyword>
<organism evidence="2 3">
    <name type="scientific">Streptomyces pseudovenezuelae</name>
    <dbReference type="NCBI Taxonomy" id="67350"/>
    <lineage>
        <taxon>Bacteria</taxon>
        <taxon>Bacillati</taxon>
        <taxon>Actinomycetota</taxon>
        <taxon>Actinomycetes</taxon>
        <taxon>Kitasatosporales</taxon>
        <taxon>Streptomycetaceae</taxon>
        <taxon>Streptomyces</taxon>
        <taxon>Streptomyces aurantiacus group</taxon>
    </lineage>
</organism>